<reference evidence="1 2" key="1">
    <citation type="submission" date="2024-09" db="EMBL/GenBank/DDBJ databases">
        <authorList>
            <person name="Sun Q."/>
            <person name="Mori K."/>
        </authorList>
    </citation>
    <scope>NUCLEOTIDE SEQUENCE [LARGE SCALE GENOMIC DNA]</scope>
    <source>
        <strain evidence="1 2">JCM 12520</strain>
    </source>
</reference>
<gene>
    <name evidence="1" type="ORF">ACFFNY_01015</name>
</gene>
<dbReference type="Proteomes" id="UP001589619">
    <property type="component" value="Unassembled WGS sequence"/>
</dbReference>
<keyword evidence="2" id="KW-1185">Reference proteome</keyword>
<evidence type="ECO:0000313" key="2">
    <source>
        <dbReference type="Proteomes" id="UP001589619"/>
    </source>
</evidence>
<organism evidence="1 2">
    <name type="scientific">Paenibacillus hodogayensis</name>
    <dbReference type="NCBI Taxonomy" id="279208"/>
    <lineage>
        <taxon>Bacteria</taxon>
        <taxon>Bacillati</taxon>
        <taxon>Bacillota</taxon>
        <taxon>Bacilli</taxon>
        <taxon>Bacillales</taxon>
        <taxon>Paenibacillaceae</taxon>
        <taxon>Paenibacillus</taxon>
    </lineage>
</organism>
<sequence length="69" mass="7195">MSGSRADSIRIDRSRFLSGGQKKDGSLLANIHLGTTGDHVSITGSEFEPHGNPAVSRNVFGGAELSKVA</sequence>
<proteinExistence type="predicted"/>
<evidence type="ECO:0000313" key="1">
    <source>
        <dbReference type="EMBL" id="MFB9750139.1"/>
    </source>
</evidence>
<name>A0ABV5VPE0_9BACL</name>
<accession>A0ABV5VPE0</accession>
<dbReference type="RefSeq" id="WP_344916724.1">
    <property type="nucleotide sequence ID" value="NZ_BAAAYO010000021.1"/>
</dbReference>
<protein>
    <submittedName>
        <fullName evidence="1">Uncharacterized protein</fullName>
    </submittedName>
</protein>
<dbReference type="EMBL" id="JBHMAG010000002">
    <property type="protein sequence ID" value="MFB9750139.1"/>
    <property type="molecule type" value="Genomic_DNA"/>
</dbReference>
<comment type="caution">
    <text evidence="1">The sequence shown here is derived from an EMBL/GenBank/DDBJ whole genome shotgun (WGS) entry which is preliminary data.</text>
</comment>